<dbReference type="HOGENOM" id="CLU_080978_0_0_9"/>
<dbReference type="PATRIC" id="fig|1379739.3.peg.2230"/>
<protein>
    <submittedName>
        <fullName evidence="1">EcsC</fullName>
    </submittedName>
</protein>
<comment type="caution">
    <text evidence="1">The sequence shown here is derived from an EMBL/GenBank/DDBJ whole genome shotgun (WGS) entry which is preliminary data.</text>
</comment>
<dbReference type="AlphaFoldDB" id="A0A0D1AKX7"/>
<reference evidence="1 2" key="1">
    <citation type="submission" date="2014-06" db="EMBL/GenBank/DDBJ databases">
        <title>Genome characterization of distinct group I Clostridium botulinum lineages.</title>
        <authorList>
            <person name="Giordani F."/>
            <person name="Anselmo A."/>
            <person name="Fillo S."/>
            <person name="Palozzi A.M."/>
            <person name="Fortunato A."/>
            <person name="Gentile B."/>
            <person name="Ciammaruconi A."/>
            <person name="Anniballi F."/>
            <person name="De Medici D."/>
            <person name="Lista F."/>
        </authorList>
    </citation>
    <scope>NUCLEOTIDE SEQUENCE [LARGE SCALE GENOMIC DNA]</scope>
    <source>
        <strain evidence="1 2">B2 450</strain>
    </source>
</reference>
<dbReference type="RefSeq" id="WP_003485907.1">
    <property type="nucleotide sequence ID" value="NZ_JXSU01000007.1"/>
</dbReference>
<proteinExistence type="predicted"/>
<name>A0A0D1AKX7_CLOBO</name>
<organism evidence="1 2">
    <name type="scientific">Clostridium botulinum B2 450</name>
    <dbReference type="NCBI Taxonomy" id="1379739"/>
    <lineage>
        <taxon>Bacteria</taxon>
        <taxon>Bacillati</taxon>
        <taxon>Bacillota</taxon>
        <taxon>Clostridia</taxon>
        <taxon>Eubacteriales</taxon>
        <taxon>Clostridiaceae</taxon>
        <taxon>Clostridium</taxon>
    </lineage>
</organism>
<dbReference type="PANTHER" id="PTHR41260:SF1">
    <property type="entry name" value="PROTEIN ECSC"/>
    <property type="match status" value="1"/>
</dbReference>
<dbReference type="PANTHER" id="PTHR41260">
    <property type="entry name" value="PROTEIN ECSC"/>
    <property type="match status" value="1"/>
</dbReference>
<evidence type="ECO:0000313" key="2">
    <source>
        <dbReference type="Proteomes" id="UP000032250"/>
    </source>
</evidence>
<dbReference type="Proteomes" id="UP000032250">
    <property type="component" value="Unassembled WGS sequence"/>
</dbReference>
<dbReference type="OrthoDB" id="1705901at2"/>
<dbReference type="EMBL" id="JXSU01000007">
    <property type="protein sequence ID" value="KIS23794.1"/>
    <property type="molecule type" value="Genomic_DNA"/>
</dbReference>
<accession>A0A0D1AKX7</accession>
<dbReference type="InterPro" id="IPR024787">
    <property type="entry name" value="EcsC"/>
</dbReference>
<dbReference type="Pfam" id="PF12787">
    <property type="entry name" value="EcsC"/>
    <property type="match status" value="1"/>
</dbReference>
<evidence type="ECO:0000313" key="1">
    <source>
        <dbReference type="EMBL" id="KIS23794.1"/>
    </source>
</evidence>
<gene>
    <name evidence="1" type="ORF">N495_09370</name>
</gene>
<sequence length="240" mass="27971">MTKYEIDAINELNMFKKEMTKRDSIVYKVTKKVQNKTNSFIPEKAHKVITEGVKNMIKVVLFTSKYVTIKPPKLANLEERENLAYEKLNLYRKTATISGAGTGLGGLMLGLADFPILLTIKINFLFNLANIYGIDARDYKERLYILYIFQLAFSEGSERRKTYNKIINWSSYSKELPTDINTFNWREFQQEYRDYIDFSKMLQIIPGIGAPIGAYANYKLMNKLAYVAINCFRMRYFSLN</sequence>